<organism evidence="2 3">
    <name type="scientific">Anisodus tanguticus</name>
    <dbReference type="NCBI Taxonomy" id="243964"/>
    <lineage>
        <taxon>Eukaryota</taxon>
        <taxon>Viridiplantae</taxon>
        <taxon>Streptophyta</taxon>
        <taxon>Embryophyta</taxon>
        <taxon>Tracheophyta</taxon>
        <taxon>Spermatophyta</taxon>
        <taxon>Magnoliopsida</taxon>
        <taxon>eudicotyledons</taxon>
        <taxon>Gunneridae</taxon>
        <taxon>Pentapetalae</taxon>
        <taxon>asterids</taxon>
        <taxon>lamiids</taxon>
        <taxon>Solanales</taxon>
        <taxon>Solanaceae</taxon>
        <taxon>Solanoideae</taxon>
        <taxon>Hyoscyameae</taxon>
        <taxon>Anisodus</taxon>
    </lineage>
</organism>
<protein>
    <recommendedName>
        <fullName evidence="1">CRAL-TRIO domain-containing protein</fullName>
    </recommendedName>
</protein>
<dbReference type="SMART" id="SM00516">
    <property type="entry name" value="SEC14"/>
    <property type="match status" value="1"/>
</dbReference>
<proteinExistence type="predicted"/>
<keyword evidence="3" id="KW-1185">Reference proteome</keyword>
<dbReference type="PROSITE" id="PS50191">
    <property type="entry name" value="CRAL_TRIO"/>
    <property type="match status" value="1"/>
</dbReference>
<sequence length="147" mass="17149">MHSKNTDFIYLNLMLHVWSRTPLTKYVLVGFLAYVFRMPNEQEKFTAIGYLEGWGYANSDIRGYVAALSILQDCYPKRLGKLFIVHVPYIFMTAWKAIYPFIDSKTEKKIIFVENKNLRSTLQQDIDDEQLPDIYGGKLQLVPIQDC</sequence>
<evidence type="ECO:0000313" key="2">
    <source>
        <dbReference type="EMBL" id="KAK4377041.1"/>
    </source>
</evidence>
<name>A0AAE1SWG9_9SOLA</name>
<dbReference type="Gene3D" id="3.40.525.10">
    <property type="entry name" value="CRAL-TRIO lipid binding domain"/>
    <property type="match status" value="1"/>
</dbReference>
<feature type="domain" description="CRAL-TRIO" evidence="1">
    <location>
        <begin position="28"/>
        <end position="143"/>
    </location>
</feature>
<dbReference type="EMBL" id="JAVYJV010000002">
    <property type="protein sequence ID" value="KAK4377041.1"/>
    <property type="molecule type" value="Genomic_DNA"/>
</dbReference>
<evidence type="ECO:0000259" key="1">
    <source>
        <dbReference type="PROSITE" id="PS50191"/>
    </source>
</evidence>
<dbReference type="CDD" id="cd00170">
    <property type="entry name" value="SEC14"/>
    <property type="match status" value="1"/>
</dbReference>
<reference evidence="2" key="1">
    <citation type="submission" date="2023-12" db="EMBL/GenBank/DDBJ databases">
        <title>Genome assembly of Anisodus tanguticus.</title>
        <authorList>
            <person name="Wang Y.-J."/>
        </authorList>
    </citation>
    <scope>NUCLEOTIDE SEQUENCE</scope>
    <source>
        <strain evidence="2">KB-2021</strain>
        <tissue evidence="2">Leaf</tissue>
    </source>
</reference>
<gene>
    <name evidence="2" type="ORF">RND71_003337</name>
</gene>
<accession>A0AAE1SWG9</accession>
<dbReference type="SUPFAM" id="SSF52087">
    <property type="entry name" value="CRAL/TRIO domain"/>
    <property type="match status" value="1"/>
</dbReference>
<dbReference type="Proteomes" id="UP001291623">
    <property type="component" value="Unassembled WGS sequence"/>
</dbReference>
<dbReference type="InterPro" id="IPR036865">
    <property type="entry name" value="CRAL-TRIO_dom_sf"/>
</dbReference>
<dbReference type="AlphaFoldDB" id="A0AAE1SWG9"/>
<dbReference type="PANTHER" id="PTHR46277">
    <property type="entry name" value="OS03G0850700 PROTEIN"/>
    <property type="match status" value="1"/>
</dbReference>
<dbReference type="PANTHER" id="PTHR46277:SF3">
    <property type="entry name" value="BINDING PROTEIN, PUTATIVE-RELATED"/>
    <property type="match status" value="1"/>
</dbReference>
<comment type="caution">
    <text evidence="2">The sequence shown here is derived from an EMBL/GenBank/DDBJ whole genome shotgun (WGS) entry which is preliminary data.</text>
</comment>
<dbReference type="InterPro" id="IPR001251">
    <property type="entry name" value="CRAL-TRIO_dom"/>
</dbReference>
<dbReference type="Pfam" id="PF00650">
    <property type="entry name" value="CRAL_TRIO"/>
    <property type="match status" value="1"/>
</dbReference>
<evidence type="ECO:0000313" key="3">
    <source>
        <dbReference type="Proteomes" id="UP001291623"/>
    </source>
</evidence>